<reference evidence="2" key="1">
    <citation type="submission" date="2018-02" db="EMBL/GenBank/DDBJ databases">
        <title>Rhizophora mucronata_Transcriptome.</title>
        <authorList>
            <person name="Meera S.P."/>
            <person name="Sreeshan A."/>
            <person name="Augustine A."/>
        </authorList>
    </citation>
    <scope>NUCLEOTIDE SEQUENCE</scope>
    <source>
        <tissue evidence="2">Leaf</tissue>
    </source>
</reference>
<proteinExistence type="predicted"/>
<name>A0A2P2LN28_RHIMU</name>
<evidence type="ECO:0000256" key="1">
    <source>
        <dbReference type="SAM" id="MobiDB-lite"/>
    </source>
</evidence>
<dbReference type="EMBL" id="GGEC01038883">
    <property type="protein sequence ID" value="MBX19367.1"/>
    <property type="molecule type" value="Transcribed_RNA"/>
</dbReference>
<protein>
    <submittedName>
        <fullName evidence="2">Uncharacterized protein</fullName>
    </submittedName>
</protein>
<evidence type="ECO:0000313" key="2">
    <source>
        <dbReference type="EMBL" id="MBX19367.1"/>
    </source>
</evidence>
<sequence>MNEVSPLSISAEFPFLVSGKRVFYFYFFSKGLFGYLFQSKIDIYSIVHVYMCGFSFYCCNGNLKIMRYFQLLSRCSHKGGGAHRARRRRRRRRNAQKSARNRRTVSPSICGSSSSACCCCCKFSMLLACQRPHQQSPEPRDFHFSFSYF</sequence>
<accession>A0A2P2LN28</accession>
<feature type="region of interest" description="Disordered" evidence="1">
    <location>
        <begin position="78"/>
        <end position="100"/>
    </location>
</feature>
<dbReference type="AlphaFoldDB" id="A0A2P2LN28"/>
<organism evidence="2">
    <name type="scientific">Rhizophora mucronata</name>
    <name type="common">Asiatic mangrove</name>
    <dbReference type="NCBI Taxonomy" id="61149"/>
    <lineage>
        <taxon>Eukaryota</taxon>
        <taxon>Viridiplantae</taxon>
        <taxon>Streptophyta</taxon>
        <taxon>Embryophyta</taxon>
        <taxon>Tracheophyta</taxon>
        <taxon>Spermatophyta</taxon>
        <taxon>Magnoliopsida</taxon>
        <taxon>eudicotyledons</taxon>
        <taxon>Gunneridae</taxon>
        <taxon>Pentapetalae</taxon>
        <taxon>rosids</taxon>
        <taxon>fabids</taxon>
        <taxon>Malpighiales</taxon>
        <taxon>Rhizophoraceae</taxon>
        <taxon>Rhizophora</taxon>
    </lineage>
</organism>